<reference evidence="4 5" key="1">
    <citation type="submission" date="2019-02" db="EMBL/GenBank/DDBJ databases">
        <title>Deep-cultivation of Planctomycetes and their phenomic and genomic characterization uncovers novel biology.</title>
        <authorList>
            <person name="Wiegand S."/>
            <person name="Jogler M."/>
            <person name="Boedeker C."/>
            <person name="Pinto D."/>
            <person name="Vollmers J."/>
            <person name="Rivas-Marin E."/>
            <person name="Kohn T."/>
            <person name="Peeters S.H."/>
            <person name="Heuer A."/>
            <person name="Rast P."/>
            <person name="Oberbeckmann S."/>
            <person name="Bunk B."/>
            <person name="Jeske O."/>
            <person name="Meyerdierks A."/>
            <person name="Storesund J.E."/>
            <person name="Kallscheuer N."/>
            <person name="Luecker S."/>
            <person name="Lage O.M."/>
            <person name="Pohl T."/>
            <person name="Merkel B.J."/>
            <person name="Hornburger P."/>
            <person name="Mueller R.-W."/>
            <person name="Bruemmer F."/>
            <person name="Labrenz M."/>
            <person name="Spormann A.M."/>
            <person name="Op Den Camp H."/>
            <person name="Overmann J."/>
            <person name="Amann R."/>
            <person name="Jetten M.S.M."/>
            <person name="Mascher T."/>
            <person name="Medema M.H."/>
            <person name="Devos D.P."/>
            <person name="Kaster A.-K."/>
            <person name="Ovreas L."/>
            <person name="Rohde M."/>
            <person name="Galperin M.Y."/>
            <person name="Jogler C."/>
        </authorList>
    </citation>
    <scope>NUCLEOTIDE SEQUENCE [LARGE SCALE GENOMIC DNA]</scope>
    <source>
        <strain evidence="4 5">KOR34</strain>
    </source>
</reference>
<dbReference type="RefSeq" id="WP_146564132.1">
    <property type="nucleotide sequence ID" value="NZ_SIHJ01000001.1"/>
</dbReference>
<gene>
    <name evidence="4" type="ORF">KOR34_18080</name>
</gene>
<keyword evidence="5" id="KW-1185">Reference proteome</keyword>
<dbReference type="PANTHER" id="PTHR11781">
    <property type="entry name" value="IODOTHYRONINE DEIODINASE"/>
    <property type="match status" value="1"/>
</dbReference>
<evidence type="ECO:0000259" key="2">
    <source>
        <dbReference type="PROSITE" id="PS50222"/>
    </source>
</evidence>
<dbReference type="PROSITE" id="PS00018">
    <property type="entry name" value="EF_HAND_1"/>
    <property type="match status" value="1"/>
</dbReference>
<dbReference type="InterPro" id="IPR013766">
    <property type="entry name" value="Thioredoxin_domain"/>
</dbReference>
<dbReference type="SUPFAM" id="SSF47473">
    <property type="entry name" value="EF-hand"/>
    <property type="match status" value="1"/>
</dbReference>
<dbReference type="AlphaFoldDB" id="A0A5C5VFK4"/>
<sequence length="359" mass="39620" precursor="true">MHFTIKTLAAFVMLGGPAAYAQLSLSASADTNASSTPGSDWEFGSPIPGLSRYGWDWFAQRYDDNRDARVTESEFVGGRMSFARLDCDSDGAVTPHDFDWSGAGRLALQHEATFALFKSLDVDSNGRLSAEEWRAALGTDGRESFNEEDLEAFLYNPLRRRRTSIRRMTRQRMESEYDFATPAPAPGSEAPDFELSTPEQQKSVRLSDFRGKKPVVLVFGSFTCGNFRTHAPAIEAISERWGDRAEFLAVYVREAHPTADHTQATSTNARAGILFEQPSSLLERQEVAAHCQAVLRLNATMVVDRIDNAVGTAYAATPDRLYVVDRAGRIAFQGGPGPFGFTPREMEQALILTLLADSK</sequence>
<dbReference type="PROSITE" id="PS51352">
    <property type="entry name" value="THIOREDOXIN_2"/>
    <property type="match status" value="1"/>
</dbReference>
<dbReference type="GO" id="GO:0004800">
    <property type="term" value="F:thyroxine 5'-deiodinase activity"/>
    <property type="evidence" value="ECO:0007669"/>
    <property type="project" value="InterPro"/>
</dbReference>
<comment type="caution">
    <text evidence="4">The sequence shown here is derived from an EMBL/GenBank/DDBJ whole genome shotgun (WGS) entry which is preliminary data.</text>
</comment>
<evidence type="ECO:0000313" key="5">
    <source>
        <dbReference type="Proteomes" id="UP000316714"/>
    </source>
</evidence>
<dbReference type="SUPFAM" id="SSF52833">
    <property type="entry name" value="Thioredoxin-like"/>
    <property type="match status" value="1"/>
</dbReference>
<dbReference type="Pfam" id="PF13202">
    <property type="entry name" value="EF-hand_5"/>
    <property type="match status" value="1"/>
</dbReference>
<dbReference type="InterPro" id="IPR018247">
    <property type="entry name" value="EF_Hand_1_Ca_BS"/>
</dbReference>
<feature type="domain" description="EF-hand" evidence="2">
    <location>
        <begin position="108"/>
        <end position="143"/>
    </location>
</feature>
<feature type="domain" description="Thioredoxin" evidence="3">
    <location>
        <begin position="184"/>
        <end position="356"/>
    </location>
</feature>
<evidence type="ECO:0000259" key="3">
    <source>
        <dbReference type="PROSITE" id="PS51352"/>
    </source>
</evidence>
<dbReference type="InterPro" id="IPR002048">
    <property type="entry name" value="EF_hand_dom"/>
</dbReference>
<dbReference type="NCBIfam" id="NF038285">
    <property type="entry name" value="deiodinase_rel"/>
    <property type="match status" value="1"/>
</dbReference>
<dbReference type="Gene3D" id="3.40.30.10">
    <property type="entry name" value="Glutaredoxin"/>
    <property type="match status" value="1"/>
</dbReference>
<dbReference type="Pfam" id="PF00837">
    <property type="entry name" value="T4_deiodinase"/>
    <property type="match status" value="1"/>
</dbReference>
<proteinExistence type="predicted"/>
<evidence type="ECO:0000256" key="1">
    <source>
        <dbReference type="SAM" id="SignalP"/>
    </source>
</evidence>
<dbReference type="Gene3D" id="1.10.238.10">
    <property type="entry name" value="EF-hand"/>
    <property type="match status" value="1"/>
</dbReference>
<dbReference type="PROSITE" id="PS50222">
    <property type="entry name" value="EF_HAND_2"/>
    <property type="match status" value="1"/>
</dbReference>
<organism evidence="4 5">
    <name type="scientific">Posidoniimonas corsicana</name>
    <dbReference type="NCBI Taxonomy" id="1938618"/>
    <lineage>
        <taxon>Bacteria</taxon>
        <taxon>Pseudomonadati</taxon>
        <taxon>Planctomycetota</taxon>
        <taxon>Planctomycetia</taxon>
        <taxon>Pirellulales</taxon>
        <taxon>Lacipirellulaceae</taxon>
        <taxon>Posidoniimonas</taxon>
    </lineage>
</organism>
<dbReference type="GO" id="GO:0005509">
    <property type="term" value="F:calcium ion binding"/>
    <property type="evidence" value="ECO:0007669"/>
    <property type="project" value="InterPro"/>
</dbReference>
<dbReference type="OrthoDB" id="213507at2"/>
<feature type="chain" id="PRO_5022733010" evidence="1">
    <location>
        <begin position="22"/>
        <end position="359"/>
    </location>
</feature>
<dbReference type="Proteomes" id="UP000316714">
    <property type="component" value="Unassembled WGS sequence"/>
</dbReference>
<name>A0A5C5VFK4_9BACT</name>
<dbReference type="InterPro" id="IPR036249">
    <property type="entry name" value="Thioredoxin-like_sf"/>
</dbReference>
<feature type="signal peptide" evidence="1">
    <location>
        <begin position="1"/>
        <end position="21"/>
    </location>
</feature>
<accession>A0A5C5VFK4</accession>
<dbReference type="InterPro" id="IPR011992">
    <property type="entry name" value="EF-hand-dom_pair"/>
</dbReference>
<keyword evidence="1" id="KW-0732">Signal</keyword>
<dbReference type="PANTHER" id="PTHR11781:SF22">
    <property type="entry name" value="TYPE I IODOTHYRONINE DEIODINASE"/>
    <property type="match status" value="1"/>
</dbReference>
<protein>
    <submittedName>
        <fullName evidence="4">Iodothyronine deiodinase</fullName>
    </submittedName>
</protein>
<evidence type="ECO:0000313" key="4">
    <source>
        <dbReference type="EMBL" id="TWT36863.1"/>
    </source>
</evidence>
<dbReference type="EMBL" id="SIHJ01000001">
    <property type="protein sequence ID" value="TWT36863.1"/>
    <property type="molecule type" value="Genomic_DNA"/>
</dbReference>
<dbReference type="InterPro" id="IPR000643">
    <property type="entry name" value="Iodothyronine_deiodinase"/>
</dbReference>